<evidence type="ECO:0000256" key="1">
    <source>
        <dbReference type="ARBA" id="ARBA00008891"/>
    </source>
</evidence>
<dbReference type="InterPro" id="IPR000070">
    <property type="entry name" value="Pectinesterase_cat"/>
</dbReference>
<accession>A0A7X2INZ6</accession>
<evidence type="ECO:0000256" key="2">
    <source>
        <dbReference type="ARBA" id="ARBA00022801"/>
    </source>
</evidence>
<feature type="domain" description="Pectinesterase catalytic" evidence="7">
    <location>
        <begin position="101"/>
        <end position="176"/>
    </location>
</feature>
<dbReference type="PANTHER" id="PTHR31321:SF57">
    <property type="entry name" value="PECTINESTERASE 53-RELATED"/>
    <property type="match status" value="1"/>
</dbReference>
<dbReference type="GO" id="GO:0009279">
    <property type="term" value="C:cell outer membrane"/>
    <property type="evidence" value="ECO:0007669"/>
    <property type="project" value="TreeGrafter"/>
</dbReference>
<dbReference type="RefSeq" id="WP_154375328.1">
    <property type="nucleotide sequence ID" value="NZ_WKJJ01000009.1"/>
</dbReference>
<comment type="similarity">
    <text evidence="1">Belongs to the pectinesterase family.</text>
</comment>
<dbReference type="EMBL" id="WKJJ01000009">
    <property type="protein sequence ID" value="MRV73087.1"/>
    <property type="molecule type" value="Genomic_DNA"/>
</dbReference>
<sequence>MTVRRLACLLATLVVHGAVHGADAQPAARDSSTAAGPTAATGTARPQLTAAQAAQFTYKEVLKYVGVAGSERVDPWDPLADPLATNAPFTPTYIVNAKAPADGVRTFNTVQAAVSRALLDAGQRKRVYILVKPGVYRELVYVPAASVAITLYGEGRQAADTVITARLDAAVAADAYAAQYGPHFAQAHADVQAMHALVRERAAAGKGNIGTGGSQTMWVQNHGFQARNLTIANGYNKDTGNAREECGERPCGRSDVNPQQNVVHHQAVALQVEGADKVQFENVRLIGFQDTLYLKNRDVHQRQRDTVRSFFHNVYIEGDVDFIFGDSTAYFLKSEIRTLGDRTTAYVGAPNTSYLSKYGFVFDQSAFTHDGSKNALAGQFFLARQWFHNQKCTPYGKVPVEGYRCVLGDVSAYAAPNGTITPNVLETVGKMVVMNSRIGRHINRERPWSDWNRNGTLPYRPAQFNSDDYWANLKAAGIDPVKDLGYQRAPQPAAPFLAEYNNIYEN</sequence>
<dbReference type="Gene3D" id="2.160.20.10">
    <property type="entry name" value="Single-stranded right-handed beta-helix, Pectin lyase-like"/>
    <property type="match status" value="1"/>
</dbReference>
<feature type="active site" evidence="4">
    <location>
        <position position="321"/>
    </location>
</feature>
<dbReference type="InterPro" id="IPR033131">
    <property type="entry name" value="Pectinesterase_Asp_AS"/>
</dbReference>
<evidence type="ECO:0000259" key="7">
    <source>
        <dbReference type="Pfam" id="PF01095"/>
    </source>
</evidence>
<comment type="caution">
    <text evidence="8">The sequence shown here is derived from an EMBL/GenBank/DDBJ whole genome shotgun (WGS) entry which is preliminary data.</text>
</comment>
<feature type="region of interest" description="Disordered" evidence="6">
    <location>
        <begin position="22"/>
        <end position="44"/>
    </location>
</feature>
<dbReference type="PROSITE" id="PS00503">
    <property type="entry name" value="PECTINESTERASE_2"/>
    <property type="match status" value="1"/>
</dbReference>
<evidence type="ECO:0000256" key="4">
    <source>
        <dbReference type="PROSITE-ProRule" id="PRU10040"/>
    </source>
</evidence>
<name>A0A7X2INZ6_9BURK</name>
<evidence type="ECO:0000256" key="3">
    <source>
        <dbReference type="ARBA" id="ARBA00023085"/>
    </source>
</evidence>
<keyword evidence="9" id="KW-1185">Reference proteome</keyword>
<evidence type="ECO:0000313" key="8">
    <source>
        <dbReference type="EMBL" id="MRV73087.1"/>
    </source>
</evidence>
<organism evidence="8 9">
    <name type="scientific">Pseudoduganella rivuli</name>
    <dbReference type="NCBI Taxonomy" id="2666085"/>
    <lineage>
        <taxon>Bacteria</taxon>
        <taxon>Pseudomonadati</taxon>
        <taxon>Pseudomonadota</taxon>
        <taxon>Betaproteobacteria</taxon>
        <taxon>Burkholderiales</taxon>
        <taxon>Oxalobacteraceae</taxon>
        <taxon>Telluria group</taxon>
        <taxon>Pseudoduganella</taxon>
    </lineage>
</organism>
<dbReference type="InterPro" id="IPR011050">
    <property type="entry name" value="Pectin_lyase_fold/virulence"/>
</dbReference>
<protein>
    <recommendedName>
        <fullName evidence="5">Pectinesterase</fullName>
        <ecNumber evidence="5">3.1.1.11</ecNumber>
    </recommendedName>
</protein>
<dbReference type="Pfam" id="PF01095">
    <property type="entry name" value="Pectinesterase"/>
    <property type="match status" value="2"/>
</dbReference>
<dbReference type="EC" id="3.1.1.11" evidence="5"/>
<feature type="chain" id="PRO_5031596307" description="Pectinesterase" evidence="5">
    <location>
        <begin position="22"/>
        <end position="506"/>
    </location>
</feature>
<dbReference type="SUPFAM" id="SSF51126">
    <property type="entry name" value="Pectin lyase-like"/>
    <property type="match status" value="1"/>
</dbReference>
<dbReference type="Proteomes" id="UP000446768">
    <property type="component" value="Unassembled WGS sequence"/>
</dbReference>
<dbReference type="GO" id="GO:0030599">
    <property type="term" value="F:pectinesterase activity"/>
    <property type="evidence" value="ECO:0007669"/>
    <property type="project" value="UniProtKB-UniRule"/>
</dbReference>
<dbReference type="GO" id="GO:0045490">
    <property type="term" value="P:pectin catabolic process"/>
    <property type="evidence" value="ECO:0007669"/>
    <property type="project" value="UniProtKB-UniRule"/>
</dbReference>
<evidence type="ECO:0000256" key="5">
    <source>
        <dbReference type="RuleBase" id="RU000589"/>
    </source>
</evidence>
<dbReference type="GO" id="GO:0042545">
    <property type="term" value="P:cell wall modification"/>
    <property type="evidence" value="ECO:0007669"/>
    <property type="project" value="UniProtKB-UniRule"/>
</dbReference>
<dbReference type="AlphaFoldDB" id="A0A7X2INZ6"/>
<comment type="catalytic activity">
    <reaction evidence="5">
        <text>[(1-&gt;4)-alpha-D-galacturonosyl methyl ester](n) + n H2O = [(1-&gt;4)-alpha-D-galacturonosyl](n) + n methanol + n H(+)</text>
        <dbReference type="Rhea" id="RHEA:22380"/>
        <dbReference type="Rhea" id="RHEA-COMP:14570"/>
        <dbReference type="Rhea" id="RHEA-COMP:14573"/>
        <dbReference type="ChEBI" id="CHEBI:15377"/>
        <dbReference type="ChEBI" id="CHEBI:15378"/>
        <dbReference type="ChEBI" id="CHEBI:17790"/>
        <dbReference type="ChEBI" id="CHEBI:140522"/>
        <dbReference type="ChEBI" id="CHEBI:140523"/>
        <dbReference type="EC" id="3.1.1.11"/>
    </reaction>
</comment>
<dbReference type="PANTHER" id="PTHR31321">
    <property type="entry name" value="ACYL-COA THIOESTER HYDROLASE YBHC-RELATED"/>
    <property type="match status" value="1"/>
</dbReference>
<evidence type="ECO:0000256" key="6">
    <source>
        <dbReference type="SAM" id="MobiDB-lite"/>
    </source>
</evidence>
<keyword evidence="2 5" id="KW-0378">Hydrolase</keyword>
<feature type="domain" description="Pectinesterase catalytic" evidence="7">
    <location>
        <begin position="264"/>
        <end position="386"/>
    </location>
</feature>
<reference evidence="8 9" key="1">
    <citation type="submission" date="2019-11" db="EMBL/GenBank/DDBJ databases">
        <title>Novel species isolated from a subtropical stream in China.</title>
        <authorList>
            <person name="Lu H."/>
        </authorList>
    </citation>
    <scope>NUCLEOTIDE SEQUENCE [LARGE SCALE GENOMIC DNA]</scope>
    <source>
        <strain evidence="8 9">FT92W</strain>
    </source>
</reference>
<keyword evidence="5" id="KW-0732">Signal</keyword>
<comment type="pathway">
    <text evidence="5">Glycan metabolism; pectin degradation; 2-dehydro-3-deoxy-D-gluconate from pectin: step 1/5.</text>
</comment>
<keyword evidence="3 5" id="KW-0063">Aspartyl esterase</keyword>
<dbReference type="InterPro" id="IPR012334">
    <property type="entry name" value="Pectin_lyas_fold"/>
</dbReference>
<evidence type="ECO:0000313" key="9">
    <source>
        <dbReference type="Proteomes" id="UP000446768"/>
    </source>
</evidence>
<dbReference type="UniPathway" id="UPA00545">
    <property type="reaction ID" value="UER00823"/>
</dbReference>
<proteinExistence type="inferred from homology"/>
<gene>
    <name evidence="8" type="ORF">GJ700_15365</name>
</gene>
<feature type="signal peptide" evidence="5">
    <location>
        <begin position="1"/>
        <end position="21"/>
    </location>
</feature>
<feature type="compositionally biased region" description="Low complexity" evidence="6">
    <location>
        <begin position="33"/>
        <end position="44"/>
    </location>
</feature>